<evidence type="ECO:0000313" key="2">
    <source>
        <dbReference type="Proteomes" id="UP000654993"/>
    </source>
</evidence>
<keyword evidence="2" id="KW-1185">Reference proteome</keyword>
<name>A0A916Q9N1_9BACL</name>
<comment type="caution">
    <text evidence="1">The sequence shown here is derived from an EMBL/GenBank/DDBJ whole genome shotgun (WGS) entry which is preliminary data.</text>
</comment>
<dbReference type="AlphaFoldDB" id="A0A916Q9N1"/>
<reference evidence="1" key="2">
    <citation type="journal article" date="2021" name="Data Brief">
        <title>Draft genome sequence data of the facultative, thermophilic, xylanolytic bacterium Paenibacillus sp. strain DA-C8.</title>
        <authorList>
            <person name="Chhe C."/>
            <person name="Uke A."/>
            <person name="Baramee S."/>
            <person name="Ungkulpasvich U."/>
            <person name="Tachaapaikoon C."/>
            <person name="Pason P."/>
            <person name="Waeonukul R."/>
            <person name="Ratanakhanokchai K."/>
            <person name="Kosugi A."/>
        </authorList>
    </citation>
    <scope>NUCLEOTIDE SEQUENCE</scope>
    <source>
        <strain evidence="1">DA-C8</strain>
    </source>
</reference>
<accession>A0A916Q9N1</accession>
<reference evidence="1" key="1">
    <citation type="submission" date="2020-08" db="EMBL/GenBank/DDBJ databases">
        <authorList>
            <person name="Uke A."/>
            <person name="Chhe C."/>
            <person name="Baramee S."/>
            <person name="Kosugi A."/>
        </authorList>
    </citation>
    <scope>NUCLEOTIDE SEQUENCE</scope>
    <source>
        <strain evidence="1">DA-C8</strain>
    </source>
</reference>
<proteinExistence type="predicted"/>
<dbReference type="EMBL" id="BMAQ01000001">
    <property type="protein sequence ID" value="GFR36752.1"/>
    <property type="molecule type" value="Genomic_DNA"/>
</dbReference>
<dbReference type="Proteomes" id="UP000654993">
    <property type="component" value="Unassembled WGS sequence"/>
</dbReference>
<dbReference type="RefSeq" id="WP_200965047.1">
    <property type="nucleotide sequence ID" value="NZ_BMAQ01000001.1"/>
</dbReference>
<gene>
    <name evidence="1" type="ORF">PRECH8_00480</name>
</gene>
<organism evidence="1 2">
    <name type="scientific">Insulibacter thermoxylanivorax</name>
    <dbReference type="NCBI Taxonomy" id="2749268"/>
    <lineage>
        <taxon>Bacteria</taxon>
        <taxon>Bacillati</taxon>
        <taxon>Bacillota</taxon>
        <taxon>Bacilli</taxon>
        <taxon>Bacillales</taxon>
        <taxon>Paenibacillaceae</taxon>
        <taxon>Insulibacter</taxon>
    </lineage>
</organism>
<evidence type="ECO:0000313" key="1">
    <source>
        <dbReference type="EMBL" id="GFR36752.1"/>
    </source>
</evidence>
<protein>
    <submittedName>
        <fullName evidence="1">Uncharacterized protein</fullName>
    </submittedName>
</protein>
<sequence>MYTDFIRIKSLQGELKISHKQRHLGLTVSTEELVIQKPHINYHIPLDQIISIIPYENVVSDYSYVNREEGREEITRLGFSAHTYRIYVKSAVMHTRSGIFPMERMEFIVPLHPDLLAPIQRYSELSPIP</sequence>